<proteinExistence type="predicted"/>
<keyword evidence="2" id="KW-0812">Transmembrane</keyword>
<organism evidence="3 4">
    <name type="scientific">Lactarius akahatsu</name>
    <dbReference type="NCBI Taxonomy" id="416441"/>
    <lineage>
        <taxon>Eukaryota</taxon>
        <taxon>Fungi</taxon>
        <taxon>Dikarya</taxon>
        <taxon>Basidiomycota</taxon>
        <taxon>Agaricomycotina</taxon>
        <taxon>Agaricomycetes</taxon>
        <taxon>Russulales</taxon>
        <taxon>Russulaceae</taxon>
        <taxon>Lactarius</taxon>
    </lineage>
</organism>
<sequence>RAGEVNITVDDTDASVVYHPDTAWFFNKNSSQCTFCLTPPSPTIAYNNTWHHGLHVIPTRDADDEGDHDHDDLAVDHVAPAMRLRRGLVIGRRNGDNSAYDPTNGATTSPFVTNKLDSDDASFVDFPVSVQFNFTGSAIYLFCVLPLGVPPNTNSTPTLMNLTFTLDGEPAGSFLHNGSTNTGGFQSSVPVLSRGNLSNSAHNLLINLGPNSVFLLDHYAFTRSDIGPPSTPATGIISESTAISKNKHEVQTFAGAVGGSVGVLAVISACVAISIYRRRRRSARQELRDREHQSDAQSFHTDASDDPPSMQGPTPFIPRYFPGTVPLAPPPYIGPPSIDGPAPLSYHIPPHRAPPAAALDAAHDTEPLDIPPSFSVAVSSSEPPILANPMHQTIRRIPPSETCRGLGNRYCQTLLTSPPQTLLSFRHDPHNRLTRIPLLSHPLPRQPAVKQRPRYRGPRVTTAYVSIRDVPVSSFSFRPVPVLRCRRRRRPVIIIS</sequence>
<reference evidence="3" key="1">
    <citation type="submission" date="2022-01" db="EMBL/GenBank/DDBJ databases">
        <title>Comparative genomics reveals a dynamic genome evolution in the ectomycorrhizal milk-cap (Lactarius) mushrooms.</title>
        <authorList>
            <consortium name="DOE Joint Genome Institute"/>
            <person name="Lebreton A."/>
            <person name="Tang N."/>
            <person name="Kuo A."/>
            <person name="LaButti K."/>
            <person name="Drula E."/>
            <person name="Barry K."/>
            <person name="Clum A."/>
            <person name="Lipzen A."/>
            <person name="Mousain D."/>
            <person name="Ng V."/>
            <person name="Wang R."/>
            <person name="Wang X."/>
            <person name="Dai Y."/>
            <person name="Henrissat B."/>
            <person name="Grigoriev I.V."/>
            <person name="Guerin-Laguette A."/>
            <person name="Yu F."/>
            <person name="Martin F.M."/>
        </authorList>
    </citation>
    <scope>NUCLEOTIDE SEQUENCE</scope>
    <source>
        <strain evidence="3">QP</strain>
    </source>
</reference>
<dbReference type="AlphaFoldDB" id="A0AAD4Q6Z6"/>
<dbReference type="Proteomes" id="UP001201163">
    <property type="component" value="Unassembled WGS sequence"/>
</dbReference>
<keyword evidence="2" id="KW-1133">Transmembrane helix</keyword>
<feature type="compositionally biased region" description="Basic and acidic residues" evidence="1">
    <location>
        <begin position="284"/>
        <end position="294"/>
    </location>
</feature>
<evidence type="ECO:0000313" key="4">
    <source>
        <dbReference type="Proteomes" id="UP001201163"/>
    </source>
</evidence>
<feature type="non-terminal residue" evidence="3">
    <location>
        <position position="1"/>
    </location>
</feature>
<evidence type="ECO:0000256" key="2">
    <source>
        <dbReference type="SAM" id="Phobius"/>
    </source>
</evidence>
<evidence type="ECO:0000256" key="1">
    <source>
        <dbReference type="SAM" id="MobiDB-lite"/>
    </source>
</evidence>
<keyword evidence="2" id="KW-0472">Membrane</keyword>
<keyword evidence="4" id="KW-1185">Reference proteome</keyword>
<feature type="region of interest" description="Disordered" evidence="1">
    <location>
        <begin position="284"/>
        <end position="321"/>
    </location>
</feature>
<name>A0AAD4Q6Z6_9AGAM</name>
<protein>
    <submittedName>
        <fullName evidence="3">Uncharacterized protein</fullName>
    </submittedName>
</protein>
<comment type="caution">
    <text evidence="3">The sequence shown here is derived from an EMBL/GenBank/DDBJ whole genome shotgun (WGS) entry which is preliminary data.</text>
</comment>
<dbReference type="EMBL" id="JAKELL010000089">
    <property type="protein sequence ID" value="KAH8983343.1"/>
    <property type="molecule type" value="Genomic_DNA"/>
</dbReference>
<accession>A0AAD4Q6Z6</accession>
<evidence type="ECO:0000313" key="3">
    <source>
        <dbReference type="EMBL" id="KAH8983343.1"/>
    </source>
</evidence>
<feature type="transmembrane region" description="Helical" evidence="2">
    <location>
        <begin position="253"/>
        <end position="276"/>
    </location>
</feature>
<gene>
    <name evidence="3" type="ORF">EDB92DRAFT_1803864</name>
</gene>